<keyword evidence="1" id="KW-0812">Transmembrane</keyword>
<dbReference type="AlphaFoldDB" id="A6USH2"/>
<proteinExistence type="predicted"/>
<dbReference type="HOGENOM" id="CLU_1933298_0_0_2"/>
<protein>
    <submittedName>
        <fullName evidence="2">Transporter, putative</fullName>
    </submittedName>
</protein>
<keyword evidence="1" id="KW-0472">Membrane</keyword>
<organism evidence="2 3">
    <name type="scientific">Methanococcus vannielii (strain ATCC 35089 / DSM 1224 / JCM 13029 / OCM 148 / SB)</name>
    <dbReference type="NCBI Taxonomy" id="406327"/>
    <lineage>
        <taxon>Archaea</taxon>
        <taxon>Methanobacteriati</taxon>
        <taxon>Methanobacteriota</taxon>
        <taxon>Methanomada group</taxon>
        <taxon>Methanococci</taxon>
        <taxon>Methanococcales</taxon>
        <taxon>Methanococcaceae</taxon>
        <taxon>Methanococcus</taxon>
    </lineage>
</organism>
<feature type="transmembrane region" description="Helical" evidence="1">
    <location>
        <begin position="16"/>
        <end position="37"/>
    </location>
</feature>
<gene>
    <name evidence="2" type="ordered locus">Mevan_1552</name>
</gene>
<evidence type="ECO:0000256" key="1">
    <source>
        <dbReference type="SAM" id="Phobius"/>
    </source>
</evidence>
<name>A6USH2_METVS</name>
<evidence type="ECO:0000313" key="2">
    <source>
        <dbReference type="EMBL" id="ABR55444.1"/>
    </source>
</evidence>
<dbReference type="KEGG" id="mvn:Mevan_1552"/>
<accession>A6USH2</accession>
<feature type="transmembrane region" description="Helical" evidence="1">
    <location>
        <begin position="49"/>
        <end position="72"/>
    </location>
</feature>
<keyword evidence="3" id="KW-1185">Reference proteome</keyword>
<sequence>MISMEVVNILSRVEKFIAIVIIVVSFILFILSIYTLTLDVLYSELTGEYIYVFFSQFLQNVLLFIIGLELALTLTKHSFSNIIELLLFALVRKILISTEPSRDIALIIFSIIALIAVKQFITREKMSEDL</sequence>
<dbReference type="EMBL" id="CP000742">
    <property type="protein sequence ID" value="ABR55444.1"/>
    <property type="molecule type" value="Genomic_DNA"/>
</dbReference>
<dbReference type="STRING" id="406327.Mevan_1552"/>
<reference evidence="2" key="1">
    <citation type="submission" date="2007-06" db="EMBL/GenBank/DDBJ databases">
        <title>Complete sequence of Methanococcus vannielii SB.</title>
        <authorList>
            <consortium name="US DOE Joint Genome Institute"/>
            <person name="Copeland A."/>
            <person name="Lucas S."/>
            <person name="Lapidus A."/>
            <person name="Barry K."/>
            <person name="Glavina del Rio T."/>
            <person name="Dalin E."/>
            <person name="Tice H."/>
            <person name="Pitluck S."/>
            <person name="Chain P."/>
            <person name="Malfatti S."/>
            <person name="Shin M."/>
            <person name="Vergez L."/>
            <person name="Schmutz J."/>
            <person name="Larimer F."/>
            <person name="Land M."/>
            <person name="Hauser L."/>
            <person name="Kyrpides N."/>
            <person name="Anderson I."/>
            <person name="Sieprawska-Lupa M."/>
            <person name="Whitman W.B."/>
            <person name="Richardson P."/>
        </authorList>
    </citation>
    <scope>NUCLEOTIDE SEQUENCE [LARGE SCALE GENOMIC DNA]</scope>
    <source>
        <strain evidence="2">SB</strain>
    </source>
</reference>
<evidence type="ECO:0000313" key="3">
    <source>
        <dbReference type="Proteomes" id="UP000001107"/>
    </source>
</evidence>
<keyword evidence="1" id="KW-1133">Transmembrane helix</keyword>
<dbReference type="Proteomes" id="UP000001107">
    <property type="component" value="Chromosome"/>
</dbReference>
<feature type="transmembrane region" description="Helical" evidence="1">
    <location>
        <begin position="104"/>
        <end position="121"/>
    </location>
</feature>